<dbReference type="PROSITE" id="PS51184">
    <property type="entry name" value="JMJC"/>
    <property type="match status" value="1"/>
</dbReference>
<keyword evidence="3" id="KW-1185">Reference proteome</keyword>
<dbReference type="PANTHER" id="PTHR12480:SF22">
    <property type="entry name" value="JMJC DOMAIN-CONTAINING PROTEIN"/>
    <property type="match status" value="1"/>
</dbReference>
<protein>
    <submittedName>
        <fullName evidence="4">Uncharacterized protein LOC101859122 isoform X1</fullName>
    </submittedName>
</protein>
<dbReference type="InterPro" id="IPR003347">
    <property type="entry name" value="JmjC_dom"/>
</dbReference>
<feature type="repeat" description="TPR" evidence="1">
    <location>
        <begin position="160"/>
        <end position="193"/>
    </location>
</feature>
<gene>
    <name evidence="4" type="primary">LOC101859122</name>
</gene>
<dbReference type="Pfam" id="PF13621">
    <property type="entry name" value="Cupin_8"/>
    <property type="match status" value="1"/>
</dbReference>
<evidence type="ECO:0000313" key="3">
    <source>
        <dbReference type="Proteomes" id="UP000694888"/>
    </source>
</evidence>
<dbReference type="RefSeq" id="XP_005105773.1">
    <property type="nucleotide sequence ID" value="XM_005105716.3"/>
</dbReference>
<dbReference type="InterPro" id="IPR011990">
    <property type="entry name" value="TPR-like_helical_dom_sf"/>
</dbReference>
<accession>A0ABM0K0C2</accession>
<evidence type="ECO:0000259" key="2">
    <source>
        <dbReference type="PROSITE" id="PS51184"/>
    </source>
</evidence>
<dbReference type="Gene3D" id="2.60.120.650">
    <property type="entry name" value="Cupin"/>
    <property type="match status" value="1"/>
</dbReference>
<feature type="domain" description="JmjC" evidence="2">
    <location>
        <begin position="340"/>
        <end position="492"/>
    </location>
</feature>
<dbReference type="InterPro" id="IPR050910">
    <property type="entry name" value="JMJD6_ArgDemeth/LysHydrox"/>
</dbReference>
<proteinExistence type="predicted"/>
<evidence type="ECO:0000313" key="4">
    <source>
        <dbReference type="RefSeq" id="XP_005105773.1"/>
    </source>
</evidence>
<dbReference type="PROSITE" id="PS50005">
    <property type="entry name" value="TPR"/>
    <property type="match status" value="1"/>
</dbReference>
<dbReference type="PANTHER" id="PTHR12480">
    <property type="entry name" value="ARGININE DEMETHYLASE AND LYSYL-HYDROXYLASE JMJD"/>
    <property type="match status" value="1"/>
</dbReference>
<dbReference type="SUPFAM" id="SSF51197">
    <property type="entry name" value="Clavaminate synthase-like"/>
    <property type="match status" value="1"/>
</dbReference>
<evidence type="ECO:0000256" key="1">
    <source>
        <dbReference type="PROSITE-ProRule" id="PRU00339"/>
    </source>
</evidence>
<dbReference type="InterPro" id="IPR041667">
    <property type="entry name" value="Cupin_8"/>
</dbReference>
<dbReference type="SMART" id="SM00558">
    <property type="entry name" value="JmjC"/>
    <property type="match status" value="1"/>
</dbReference>
<keyword evidence="1" id="KW-0802">TPR repeat</keyword>
<dbReference type="GeneID" id="101859122"/>
<sequence length="522" mass="59463">MSHFFDGRLVEVHIMSDSDDEGNDNIIPITEWPINPSPPSASKKDEDVAEKCATRKIHHSQEYEHCSKVKKVRLESGELPYGNLAGHYDEMQEQEAMVQTRIARWWRKYKQGVETKSMPVTTNPNTTLLWISRTPECQVFLLEEEKSLKFRLQAQHGVTANLYAALASVEDYLGQMDSALTNINKAVALDPNNSEYQWLREKLSRQSRVIEIQSDKQNALETMDLKFPPVSKVDRVSIKDLSEKDFHERYVKTHRPVILLDLVQTITSTPWNLDFVKKIAGSKRVMLKKQVPLSAEWACLEDSRTSTVEEFIDSVTEGETDDYLFDWSLPLHCPELSSTLTVPSYFADNYLCQTSQGSLYRDSWPSLFVAPAGAVSQLHIDAFASSFWMALMEGEKRWTFFPPSDTALLYPRYIHSMDPVFSVNLQEPDLQSHPLLALTHPSQCVLKPGELLYVPNGSAHFVENLTTSLAISSNHVDEANYTQVCEELHINGLVDPRAAELLQQLHSPKFRRRKTDSESLKS</sequence>
<reference evidence="4" key="1">
    <citation type="submission" date="2025-08" db="UniProtKB">
        <authorList>
            <consortium name="RefSeq"/>
        </authorList>
    </citation>
    <scope>IDENTIFICATION</scope>
</reference>
<dbReference type="Gene3D" id="1.25.40.10">
    <property type="entry name" value="Tetratricopeptide repeat domain"/>
    <property type="match status" value="1"/>
</dbReference>
<dbReference type="InterPro" id="IPR019734">
    <property type="entry name" value="TPR_rpt"/>
</dbReference>
<organism evidence="3 4">
    <name type="scientific">Aplysia californica</name>
    <name type="common">California sea hare</name>
    <dbReference type="NCBI Taxonomy" id="6500"/>
    <lineage>
        <taxon>Eukaryota</taxon>
        <taxon>Metazoa</taxon>
        <taxon>Spiralia</taxon>
        <taxon>Lophotrochozoa</taxon>
        <taxon>Mollusca</taxon>
        <taxon>Gastropoda</taxon>
        <taxon>Heterobranchia</taxon>
        <taxon>Euthyneura</taxon>
        <taxon>Tectipleura</taxon>
        <taxon>Aplysiida</taxon>
        <taxon>Aplysioidea</taxon>
        <taxon>Aplysiidae</taxon>
        <taxon>Aplysia</taxon>
    </lineage>
</organism>
<dbReference type="Proteomes" id="UP000694888">
    <property type="component" value="Unplaced"/>
</dbReference>
<name>A0ABM0K0C2_APLCA</name>